<gene>
    <name evidence="4" type="ORF">LTLLF_135140</name>
</gene>
<comment type="subcellular location">
    <subcellularLocation>
        <location evidence="1">Membrane</location>
    </subcellularLocation>
</comment>
<sequence>MQSGGLLWMLAPPLSNFKMEDIPFCASSGAASSFLISLLLRLQNRALLLEPSWECCSDHRNYEPCNSGSILRRWKRNWFALWLDGTLGYYHDETAQDEEDRVLIHFNVRDIKVGQECHDVQPPEGRSRDGLLTVNLREGSRLHLCAETRDDAIAWKTALLEANSTPVRIYSPYQDYYEVVPPNAHEATYVRSYYGPSYAGPGVTHVIVREDPCYNAGAPLAMGMLAGAATGGKKSLHLFLVPDSSTTLSQLPIEKLKSLAPVGRAKLQQRVGKAVEEKKMMTAGWQVEHRA</sequence>
<evidence type="ECO:0000313" key="5">
    <source>
        <dbReference type="Proteomes" id="UP000710432"/>
    </source>
</evidence>
<dbReference type="FunFam" id="2.30.29.30:FF:000073">
    <property type="entry name" value="Pleckstrin homology domain-containing family B member 2"/>
    <property type="match status" value="1"/>
</dbReference>
<evidence type="ECO:0000259" key="3">
    <source>
        <dbReference type="PROSITE" id="PS50003"/>
    </source>
</evidence>
<protein>
    <submittedName>
        <fullName evidence="4">Pleckstrin homology domain-containing family B member 1</fullName>
    </submittedName>
</protein>
<dbReference type="AlphaFoldDB" id="A0A8J6KY11"/>
<dbReference type="PANTHER" id="PTHR14309">
    <property type="entry name" value="EXPRESSED PROTEIN"/>
    <property type="match status" value="1"/>
</dbReference>
<organism evidence="4 5">
    <name type="scientific">Microtus ochrogaster</name>
    <name type="common">Prairie vole</name>
    <dbReference type="NCBI Taxonomy" id="79684"/>
    <lineage>
        <taxon>Eukaryota</taxon>
        <taxon>Metazoa</taxon>
        <taxon>Chordata</taxon>
        <taxon>Craniata</taxon>
        <taxon>Vertebrata</taxon>
        <taxon>Euteleostomi</taxon>
        <taxon>Mammalia</taxon>
        <taxon>Eutheria</taxon>
        <taxon>Euarchontoglires</taxon>
        <taxon>Glires</taxon>
        <taxon>Rodentia</taxon>
        <taxon>Myomorpha</taxon>
        <taxon>Muroidea</taxon>
        <taxon>Cricetidae</taxon>
        <taxon>Arvicolinae</taxon>
        <taxon>Microtus</taxon>
    </lineage>
</organism>
<dbReference type="InterPro" id="IPR011993">
    <property type="entry name" value="PH-like_dom_sf"/>
</dbReference>
<dbReference type="EMBL" id="JAATJU010021189">
    <property type="protein sequence ID" value="KAH0514463.1"/>
    <property type="molecule type" value="Genomic_DNA"/>
</dbReference>
<dbReference type="PANTHER" id="PTHR14309:SF7">
    <property type="entry name" value="PLECKSTRIN HOMOLOGY DOMAIN-CONTAINING FAMILY B MEMBER 1"/>
    <property type="match status" value="1"/>
</dbReference>
<dbReference type="Proteomes" id="UP000710432">
    <property type="component" value="Unassembled WGS sequence"/>
</dbReference>
<proteinExistence type="predicted"/>
<keyword evidence="2" id="KW-0472">Membrane</keyword>
<accession>A0A8J6KY11</accession>
<dbReference type="InterPro" id="IPR001849">
    <property type="entry name" value="PH_domain"/>
</dbReference>
<name>A0A8J6KY11_MICOH</name>
<evidence type="ECO:0000256" key="2">
    <source>
        <dbReference type="ARBA" id="ARBA00023136"/>
    </source>
</evidence>
<comment type="caution">
    <text evidence="4">The sequence shown here is derived from an EMBL/GenBank/DDBJ whole genome shotgun (WGS) entry which is preliminary data.</text>
</comment>
<evidence type="ECO:0000313" key="4">
    <source>
        <dbReference type="EMBL" id="KAH0514463.1"/>
    </source>
</evidence>
<reference evidence="4" key="1">
    <citation type="submission" date="2020-03" db="EMBL/GenBank/DDBJ databases">
        <title>Studies in the Genomics of Life Span.</title>
        <authorList>
            <person name="Glass D."/>
        </authorList>
    </citation>
    <scope>NUCLEOTIDE SEQUENCE</scope>
    <source>
        <strain evidence="4">LTLLF</strain>
        <tissue evidence="4">Muscle</tissue>
    </source>
</reference>
<dbReference type="GO" id="GO:0016020">
    <property type="term" value="C:membrane"/>
    <property type="evidence" value="ECO:0007669"/>
    <property type="project" value="UniProtKB-SubCell"/>
</dbReference>
<dbReference type="PROSITE" id="PS50003">
    <property type="entry name" value="PH_DOMAIN"/>
    <property type="match status" value="1"/>
</dbReference>
<dbReference type="GO" id="GO:0045595">
    <property type="term" value="P:regulation of cell differentiation"/>
    <property type="evidence" value="ECO:0007669"/>
    <property type="project" value="TreeGrafter"/>
</dbReference>
<evidence type="ECO:0000256" key="1">
    <source>
        <dbReference type="ARBA" id="ARBA00004370"/>
    </source>
</evidence>
<dbReference type="InterPro" id="IPR039680">
    <property type="entry name" value="PLEKHB1/2"/>
</dbReference>
<feature type="domain" description="PH" evidence="3">
    <location>
        <begin position="72"/>
        <end position="164"/>
    </location>
</feature>
<dbReference type="Gene3D" id="2.30.29.30">
    <property type="entry name" value="Pleckstrin-homology domain (PH domain)/Phosphotyrosine-binding domain (PTB)"/>
    <property type="match status" value="1"/>
</dbReference>
<dbReference type="CDD" id="cd13265">
    <property type="entry name" value="PH_evt"/>
    <property type="match status" value="1"/>
</dbReference>
<dbReference type="SUPFAM" id="SSF50729">
    <property type="entry name" value="PH domain-like"/>
    <property type="match status" value="1"/>
</dbReference>